<dbReference type="GO" id="GO:0005634">
    <property type="term" value="C:nucleus"/>
    <property type="evidence" value="ECO:0007669"/>
    <property type="project" value="TreeGrafter"/>
</dbReference>
<keyword evidence="4" id="KW-0805">Transcription regulation</keyword>
<sequence>MYSNYSDEVDDIRTNYAPLRLASSRSSSVLTPSSSLDFCEQAESIRRYQEAVDIIRLVHQEFHNEHSNLTQEEINALNISNNTKPQDSAWITSFRRVDDNSRIIQLEAMDVVVIEDLFEASEILNYYCCTPASQNMGEYESLGFIPHADAPGFDMDSFLSRDDPDENLTLFPWQSITDPDQDIIEVEVARSLHYNNGFTFEEIDNLKLLRLPLRGPNDNPESGLLWEYSQREYVEWESYRSTNLKLPRLPTNFSHNTLFRAINAGVYHFCANLNCITSHCATHYAGGVRKCTTQPFEPCKPKETQEGLFLKYASSEPCGEFCFLTHWSIEETIANKMWSVEDDQELRDLLAFEPDANPCDLAVMCRKRCYEVYLHRRNIYPDYEVLATRFNENLLKQRKTSQELTLPKDLLEFHENLFDEYGKPSLAHYIAPCTHQGSCGTDAPNCSCYIERHYCQRNCHCPDDCPYRFPGCSCKIRKGRTCSTVLCPCLKAGRECDPERCISCDARAHANGVTNCRNVRIQQEQHNLLQIEIKPSKYGYGAFACQSIKSNRFIGEYVGEIQGLDSSWRYQSIHGFRNLNYTYDFKTGILNSATIGNEMRYLNHDSTDFNCVALYNLVNNDLRIAIKSVKYIKKGDEVLLDYGERYWLEEVQND</sequence>
<gene>
    <name evidence="9" type="ORF">J3R30DRAFT_1851947</name>
</gene>
<dbReference type="Proteomes" id="UP001150266">
    <property type="component" value="Unassembled WGS sequence"/>
</dbReference>
<evidence type="ECO:0000313" key="9">
    <source>
        <dbReference type="EMBL" id="KAJ4483948.1"/>
    </source>
</evidence>
<evidence type="ECO:0000259" key="8">
    <source>
        <dbReference type="PROSITE" id="PS51633"/>
    </source>
</evidence>
<dbReference type="SMART" id="SM00317">
    <property type="entry name" value="SET"/>
    <property type="match status" value="1"/>
</dbReference>
<reference evidence="9" key="1">
    <citation type="submission" date="2022-08" db="EMBL/GenBank/DDBJ databases">
        <title>A Global Phylogenomic Analysis of the Shiitake Genus Lentinula.</title>
        <authorList>
            <consortium name="DOE Joint Genome Institute"/>
            <person name="Sierra-Patev S."/>
            <person name="Min B."/>
            <person name="Naranjo-Ortiz M."/>
            <person name="Looney B."/>
            <person name="Konkel Z."/>
            <person name="Slot J.C."/>
            <person name="Sakamoto Y."/>
            <person name="Steenwyk J.L."/>
            <person name="Rokas A."/>
            <person name="Carro J."/>
            <person name="Camarero S."/>
            <person name="Ferreira P."/>
            <person name="Molpeceres G."/>
            <person name="Ruiz-Duenas F.J."/>
            <person name="Serrano A."/>
            <person name="Henrissat B."/>
            <person name="Drula E."/>
            <person name="Hughes K.W."/>
            <person name="Mata J.L."/>
            <person name="Ishikawa N.K."/>
            <person name="Vargas-Isla R."/>
            <person name="Ushijima S."/>
            <person name="Smith C.A."/>
            <person name="Ahrendt S."/>
            <person name="Andreopoulos W."/>
            <person name="He G."/>
            <person name="Labutti K."/>
            <person name="Lipzen A."/>
            <person name="Ng V."/>
            <person name="Riley R."/>
            <person name="Sandor L."/>
            <person name="Barry K."/>
            <person name="Martinez A.T."/>
            <person name="Xiao Y."/>
            <person name="Gibbons J.G."/>
            <person name="Terashima K."/>
            <person name="Grigoriev I.V."/>
            <person name="Hibbett D.S."/>
        </authorList>
    </citation>
    <scope>NUCLEOTIDE SEQUENCE</scope>
    <source>
        <strain evidence="9">JLM2183</strain>
    </source>
</reference>
<name>A0A9W9DSC1_9AGAR</name>
<dbReference type="InterPro" id="IPR026489">
    <property type="entry name" value="CXC_dom"/>
</dbReference>
<dbReference type="PROSITE" id="PS51633">
    <property type="entry name" value="CXC"/>
    <property type="match status" value="1"/>
</dbReference>
<dbReference type="Gene3D" id="2.170.270.10">
    <property type="entry name" value="SET domain"/>
    <property type="match status" value="1"/>
</dbReference>
<dbReference type="PANTHER" id="PTHR45747:SF4">
    <property type="entry name" value="HISTONE-LYSINE N-METHYLTRANSFERASE E(Z)"/>
    <property type="match status" value="1"/>
</dbReference>
<dbReference type="GO" id="GO:0140951">
    <property type="term" value="F:histone H3K27 trimethyltransferase activity"/>
    <property type="evidence" value="ECO:0007669"/>
    <property type="project" value="UniProtKB-EC"/>
</dbReference>
<evidence type="ECO:0000256" key="3">
    <source>
        <dbReference type="ARBA" id="ARBA00022691"/>
    </source>
</evidence>
<dbReference type="Pfam" id="PF18264">
    <property type="entry name" value="preSET_CXC"/>
    <property type="match status" value="1"/>
</dbReference>
<feature type="domain" description="SET" evidence="7">
    <location>
        <begin position="529"/>
        <end position="643"/>
    </location>
</feature>
<evidence type="ECO:0000256" key="6">
    <source>
        <dbReference type="ARBA" id="ARBA00048568"/>
    </source>
</evidence>
<accession>A0A9W9DSC1</accession>
<evidence type="ECO:0000256" key="5">
    <source>
        <dbReference type="ARBA" id="ARBA00023163"/>
    </source>
</evidence>
<keyword evidence="2" id="KW-0808">Transferase</keyword>
<evidence type="ECO:0000259" key="7">
    <source>
        <dbReference type="PROSITE" id="PS50280"/>
    </source>
</evidence>
<evidence type="ECO:0000256" key="1">
    <source>
        <dbReference type="ARBA" id="ARBA00022603"/>
    </source>
</evidence>
<keyword evidence="5" id="KW-0804">Transcription</keyword>
<dbReference type="SUPFAM" id="SSF82199">
    <property type="entry name" value="SET domain"/>
    <property type="match status" value="1"/>
</dbReference>
<dbReference type="OrthoDB" id="6141102at2759"/>
<feature type="domain" description="CXC" evidence="8">
    <location>
        <begin position="401"/>
        <end position="520"/>
    </location>
</feature>
<evidence type="ECO:0000256" key="2">
    <source>
        <dbReference type="ARBA" id="ARBA00022679"/>
    </source>
</evidence>
<keyword evidence="3" id="KW-0949">S-adenosyl-L-methionine</keyword>
<dbReference type="PANTHER" id="PTHR45747">
    <property type="entry name" value="HISTONE-LYSINE N-METHYLTRANSFERASE E(Z)"/>
    <property type="match status" value="1"/>
</dbReference>
<dbReference type="InterPro" id="IPR001214">
    <property type="entry name" value="SET_dom"/>
</dbReference>
<dbReference type="InterPro" id="IPR045318">
    <property type="entry name" value="EZH1/2-like"/>
</dbReference>
<dbReference type="GO" id="GO:0032259">
    <property type="term" value="P:methylation"/>
    <property type="evidence" value="ECO:0007669"/>
    <property type="project" value="UniProtKB-KW"/>
</dbReference>
<organism evidence="9 10">
    <name type="scientific">Lentinula aciculospora</name>
    <dbReference type="NCBI Taxonomy" id="153920"/>
    <lineage>
        <taxon>Eukaryota</taxon>
        <taxon>Fungi</taxon>
        <taxon>Dikarya</taxon>
        <taxon>Basidiomycota</taxon>
        <taxon>Agaricomycotina</taxon>
        <taxon>Agaricomycetes</taxon>
        <taxon>Agaricomycetidae</taxon>
        <taxon>Agaricales</taxon>
        <taxon>Marasmiineae</taxon>
        <taxon>Omphalotaceae</taxon>
        <taxon>Lentinula</taxon>
    </lineage>
</organism>
<keyword evidence="1" id="KW-0489">Methyltransferase</keyword>
<comment type="catalytic activity">
    <reaction evidence="6">
        <text>L-lysyl(27)-[histone H3] + 3 S-adenosyl-L-methionine = N(6),N(6),N(6)-trimethyl-L-lysyl(27)-[histone H3] + 3 S-adenosyl-L-homocysteine + 3 H(+)</text>
        <dbReference type="Rhea" id="RHEA:60292"/>
        <dbReference type="Rhea" id="RHEA-COMP:15535"/>
        <dbReference type="Rhea" id="RHEA-COMP:15548"/>
        <dbReference type="ChEBI" id="CHEBI:15378"/>
        <dbReference type="ChEBI" id="CHEBI:29969"/>
        <dbReference type="ChEBI" id="CHEBI:57856"/>
        <dbReference type="ChEBI" id="CHEBI:59789"/>
        <dbReference type="ChEBI" id="CHEBI:61961"/>
        <dbReference type="EC" id="2.1.1.356"/>
    </reaction>
</comment>
<dbReference type="GO" id="GO:0031507">
    <property type="term" value="P:heterochromatin formation"/>
    <property type="evidence" value="ECO:0007669"/>
    <property type="project" value="TreeGrafter"/>
</dbReference>
<dbReference type="EMBL" id="JAOTPV010000004">
    <property type="protein sequence ID" value="KAJ4483948.1"/>
    <property type="molecule type" value="Genomic_DNA"/>
</dbReference>
<dbReference type="GO" id="GO:0003682">
    <property type="term" value="F:chromatin binding"/>
    <property type="evidence" value="ECO:0007669"/>
    <property type="project" value="TreeGrafter"/>
</dbReference>
<dbReference type="InterPro" id="IPR046341">
    <property type="entry name" value="SET_dom_sf"/>
</dbReference>
<comment type="caution">
    <text evidence="9">The sequence shown here is derived from an EMBL/GenBank/DDBJ whole genome shotgun (WGS) entry which is preliminary data.</text>
</comment>
<dbReference type="AlphaFoldDB" id="A0A9W9DSC1"/>
<evidence type="ECO:0008006" key="11">
    <source>
        <dbReference type="Google" id="ProtNLM"/>
    </source>
</evidence>
<evidence type="ECO:0000313" key="10">
    <source>
        <dbReference type="Proteomes" id="UP001150266"/>
    </source>
</evidence>
<evidence type="ECO:0000256" key="4">
    <source>
        <dbReference type="ARBA" id="ARBA00023015"/>
    </source>
</evidence>
<protein>
    <recommendedName>
        <fullName evidence="11">SET domain-containing protein</fullName>
    </recommendedName>
</protein>
<keyword evidence="10" id="KW-1185">Reference proteome</keyword>
<dbReference type="InterPro" id="IPR041355">
    <property type="entry name" value="Pre-SET_CXC"/>
</dbReference>
<dbReference type="Pfam" id="PF00856">
    <property type="entry name" value="SET"/>
    <property type="match status" value="1"/>
</dbReference>
<proteinExistence type="predicted"/>
<dbReference type="PROSITE" id="PS50280">
    <property type="entry name" value="SET"/>
    <property type="match status" value="1"/>
</dbReference>